<dbReference type="EMBL" id="JH660640">
    <property type="protein sequence ID" value="EIM30082.1"/>
    <property type="molecule type" value="Genomic_DNA"/>
</dbReference>
<dbReference type="HOGENOM" id="CLU_3100922_0_0_5"/>
<reference evidence="1 2" key="1">
    <citation type="submission" date="2012-02" db="EMBL/GenBank/DDBJ databases">
        <title>Improved High-Quality Draft sequence of Microvirga sp. WSM3557.</title>
        <authorList>
            <consortium name="US DOE Joint Genome Institute"/>
            <person name="Lucas S."/>
            <person name="Han J."/>
            <person name="Lapidus A."/>
            <person name="Cheng J.-F."/>
            <person name="Goodwin L."/>
            <person name="Pitluck S."/>
            <person name="Peters L."/>
            <person name="Zhang X."/>
            <person name="Detter J.C."/>
            <person name="Han C."/>
            <person name="Tapia R."/>
            <person name="Land M."/>
            <person name="Hauser L."/>
            <person name="Kyrpides N."/>
            <person name="Ivanova N."/>
            <person name="Pagani I."/>
            <person name="Brau L."/>
            <person name="Yates R."/>
            <person name="O'Hara G."/>
            <person name="Rui T."/>
            <person name="Howieson J."/>
            <person name="Reeve W."/>
            <person name="Woyke T."/>
        </authorList>
    </citation>
    <scope>NUCLEOTIDE SEQUENCE [LARGE SCALE GENOMIC DNA]</scope>
    <source>
        <strain evidence="1 2">WSM3557</strain>
    </source>
</reference>
<protein>
    <submittedName>
        <fullName evidence="1">Uncharacterized protein</fullName>
    </submittedName>
</protein>
<keyword evidence="2" id="KW-1185">Reference proteome</keyword>
<gene>
    <name evidence="1" type="ORF">MicloDRAFT_00014030</name>
</gene>
<accession>I4Z1J0</accession>
<dbReference type="AlphaFoldDB" id="I4Z1J0"/>
<evidence type="ECO:0000313" key="2">
    <source>
        <dbReference type="Proteomes" id="UP000003947"/>
    </source>
</evidence>
<proteinExistence type="predicted"/>
<dbReference type="Proteomes" id="UP000003947">
    <property type="component" value="Unassembled WGS sequence"/>
</dbReference>
<name>I4Z1J0_9HYPH</name>
<organism evidence="1 2">
    <name type="scientific">Microvirga lotononidis</name>
    <dbReference type="NCBI Taxonomy" id="864069"/>
    <lineage>
        <taxon>Bacteria</taxon>
        <taxon>Pseudomonadati</taxon>
        <taxon>Pseudomonadota</taxon>
        <taxon>Alphaproteobacteria</taxon>
        <taxon>Hyphomicrobiales</taxon>
        <taxon>Methylobacteriaceae</taxon>
        <taxon>Microvirga</taxon>
    </lineage>
</organism>
<evidence type="ECO:0000313" key="1">
    <source>
        <dbReference type="EMBL" id="EIM30082.1"/>
    </source>
</evidence>
<dbReference type="STRING" id="864069.MicloDRAFT_00014030"/>
<dbReference type="PATRIC" id="fig|864069.3.peg.1555"/>
<sequence>MEFVRYHLGIEAPDRNFDSALQVVLDDLNVLRGEDLFMPSFSALDWISRLS</sequence>